<dbReference type="EMBL" id="BAAAZH010000028">
    <property type="protein sequence ID" value="GAA4126268.1"/>
    <property type="molecule type" value="Genomic_DNA"/>
</dbReference>
<comment type="caution">
    <text evidence="3">The sequence shown here is derived from an EMBL/GenBank/DDBJ whole genome shotgun (WGS) entry which is preliminary data.</text>
</comment>
<name>A0ABP7XUL6_9ACTN</name>
<sequence length="163" mass="17646">MTEQLTAPASSDSHLRPPEGGSLALQLRRGAHELGQRLIPSLHEHGLSPEHWQIVSVLLARPGIGMSELAAAAVLPAATLTRHMDRLVERALVVRRIDPADKRRVVAALSPRGHAIASTIRATEHRIEQEWVARLDPATRAALTGLTDLTVQLDQPAQSSNAE</sequence>
<gene>
    <name evidence="3" type="ORF">GCM10022215_35590</name>
</gene>
<dbReference type="InterPro" id="IPR039422">
    <property type="entry name" value="MarR/SlyA-like"/>
</dbReference>
<dbReference type="RefSeq" id="WP_344734822.1">
    <property type="nucleotide sequence ID" value="NZ_BAAAZH010000028.1"/>
</dbReference>
<dbReference type="PROSITE" id="PS50995">
    <property type="entry name" value="HTH_MARR_2"/>
    <property type="match status" value="1"/>
</dbReference>
<protein>
    <recommendedName>
        <fullName evidence="2">HTH marR-type domain-containing protein</fullName>
    </recommendedName>
</protein>
<evidence type="ECO:0000313" key="4">
    <source>
        <dbReference type="Proteomes" id="UP001501495"/>
    </source>
</evidence>
<dbReference type="InterPro" id="IPR000835">
    <property type="entry name" value="HTH_MarR-typ"/>
</dbReference>
<dbReference type="PANTHER" id="PTHR33164">
    <property type="entry name" value="TRANSCRIPTIONAL REGULATOR, MARR FAMILY"/>
    <property type="match status" value="1"/>
</dbReference>
<organism evidence="3 4">
    <name type="scientific">Nocardioides fonticola</name>
    <dbReference type="NCBI Taxonomy" id="450363"/>
    <lineage>
        <taxon>Bacteria</taxon>
        <taxon>Bacillati</taxon>
        <taxon>Actinomycetota</taxon>
        <taxon>Actinomycetes</taxon>
        <taxon>Propionibacteriales</taxon>
        <taxon>Nocardioidaceae</taxon>
        <taxon>Nocardioides</taxon>
    </lineage>
</organism>
<evidence type="ECO:0000256" key="1">
    <source>
        <dbReference type="SAM" id="MobiDB-lite"/>
    </source>
</evidence>
<dbReference type="Gene3D" id="1.10.10.10">
    <property type="entry name" value="Winged helix-like DNA-binding domain superfamily/Winged helix DNA-binding domain"/>
    <property type="match status" value="1"/>
</dbReference>
<proteinExistence type="predicted"/>
<reference evidence="4" key="1">
    <citation type="journal article" date="2019" name="Int. J. Syst. Evol. Microbiol.">
        <title>The Global Catalogue of Microorganisms (GCM) 10K type strain sequencing project: providing services to taxonomists for standard genome sequencing and annotation.</title>
        <authorList>
            <consortium name="The Broad Institute Genomics Platform"/>
            <consortium name="The Broad Institute Genome Sequencing Center for Infectious Disease"/>
            <person name="Wu L."/>
            <person name="Ma J."/>
        </authorList>
    </citation>
    <scope>NUCLEOTIDE SEQUENCE [LARGE SCALE GENOMIC DNA]</scope>
    <source>
        <strain evidence="4">JCM 16703</strain>
    </source>
</reference>
<evidence type="ECO:0000259" key="2">
    <source>
        <dbReference type="PROSITE" id="PS50995"/>
    </source>
</evidence>
<dbReference type="SUPFAM" id="SSF46785">
    <property type="entry name" value="Winged helix' DNA-binding domain"/>
    <property type="match status" value="1"/>
</dbReference>
<dbReference type="SMART" id="SM00347">
    <property type="entry name" value="HTH_MARR"/>
    <property type="match status" value="1"/>
</dbReference>
<dbReference type="Proteomes" id="UP001501495">
    <property type="component" value="Unassembled WGS sequence"/>
</dbReference>
<dbReference type="Pfam" id="PF12802">
    <property type="entry name" value="MarR_2"/>
    <property type="match status" value="1"/>
</dbReference>
<feature type="region of interest" description="Disordered" evidence="1">
    <location>
        <begin position="1"/>
        <end position="21"/>
    </location>
</feature>
<evidence type="ECO:0000313" key="3">
    <source>
        <dbReference type="EMBL" id="GAA4126268.1"/>
    </source>
</evidence>
<accession>A0ABP7XUL6</accession>
<dbReference type="InterPro" id="IPR036388">
    <property type="entry name" value="WH-like_DNA-bd_sf"/>
</dbReference>
<feature type="compositionally biased region" description="Polar residues" evidence="1">
    <location>
        <begin position="1"/>
        <end position="12"/>
    </location>
</feature>
<keyword evidence="4" id="KW-1185">Reference proteome</keyword>
<dbReference type="InterPro" id="IPR036390">
    <property type="entry name" value="WH_DNA-bd_sf"/>
</dbReference>
<feature type="domain" description="HTH marR-type" evidence="2">
    <location>
        <begin position="20"/>
        <end position="155"/>
    </location>
</feature>
<dbReference type="PANTHER" id="PTHR33164:SF43">
    <property type="entry name" value="HTH-TYPE TRANSCRIPTIONAL REPRESSOR YETL"/>
    <property type="match status" value="1"/>
</dbReference>